<evidence type="ECO:0000313" key="2">
    <source>
        <dbReference type="EMBL" id="GLB45178.1"/>
    </source>
</evidence>
<proteinExistence type="predicted"/>
<accession>A0A9P3Q051</accession>
<comment type="caution">
    <text evidence="2">The sequence shown here is derived from an EMBL/GenBank/DDBJ whole genome shotgun (WGS) entry which is preliminary data.</text>
</comment>
<evidence type="ECO:0000256" key="1">
    <source>
        <dbReference type="SAM" id="MobiDB-lite"/>
    </source>
</evidence>
<sequence>MSDDKPAIERLDVEDEEARFQRIQSTLEKLNAPSSSPAALSPPFNPPTQRPEPHPVPESELLARIRAFLPALEASNVELAQRAQNDPSSVDIEHVDDGAEQYIEMNLGLGLFEQRGSRPEGDSEDESMSTSSASSSSDSEDVSTDSDTDDSDSSSRAADSPARCRSEPPT</sequence>
<dbReference type="PANTHER" id="PTHR28674:SF1">
    <property type="entry name" value="NOP PROTEIN CHAPERONE 1"/>
    <property type="match status" value="1"/>
</dbReference>
<dbReference type="InterPro" id="IPR027921">
    <property type="entry name" value="NOPCHAP1"/>
</dbReference>
<dbReference type="GO" id="GO:0000492">
    <property type="term" value="P:box C/D snoRNP assembly"/>
    <property type="evidence" value="ECO:0007669"/>
    <property type="project" value="InterPro"/>
</dbReference>
<protein>
    <submittedName>
        <fullName evidence="2">Uncharacterized protein</fullName>
    </submittedName>
</protein>
<reference evidence="2" key="1">
    <citation type="submission" date="2022-07" db="EMBL/GenBank/DDBJ databases">
        <title>The genome of Lyophyllum shimeji provides insight into the initial evolution of ectomycorrhizal fungal genome.</title>
        <authorList>
            <person name="Kobayashi Y."/>
            <person name="Shibata T."/>
            <person name="Hirakawa H."/>
            <person name="Shigenobu S."/>
            <person name="Nishiyama T."/>
            <person name="Yamada A."/>
            <person name="Hasebe M."/>
            <person name="Kawaguchi M."/>
        </authorList>
    </citation>
    <scope>NUCLEOTIDE SEQUENCE</scope>
    <source>
        <strain evidence="2">AT787</strain>
    </source>
</reference>
<dbReference type="OrthoDB" id="1112980at2759"/>
<feature type="region of interest" description="Disordered" evidence="1">
    <location>
        <begin position="28"/>
        <end position="59"/>
    </location>
</feature>
<evidence type="ECO:0000313" key="3">
    <source>
        <dbReference type="Proteomes" id="UP001063166"/>
    </source>
</evidence>
<dbReference type="Pfam" id="PF15370">
    <property type="entry name" value="NOPCHAP1"/>
    <property type="match status" value="1"/>
</dbReference>
<gene>
    <name evidence="2" type="ORF">LshimejAT787_2000830</name>
</gene>
<feature type="compositionally biased region" description="Acidic residues" evidence="1">
    <location>
        <begin position="138"/>
        <end position="152"/>
    </location>
</feature>
<dbReference type="GO" id="GO:0062064">
    <property type="term" value="F:box C/D methylation guide snoRNP complex binding"/>
    <property type="evidence" value="ECO:0007669"/>
    <property type="project" value="TreeGrafter"/>
</dbReference>
<dbReference type="PANTHER" id="PTHR28674">
    <property type="entry name" value="SIMILAR TO DNA SEGMENT, CHR 10, WAYNE STATE UNIVERSITY 102,-EXPRESSED"/>
    <property type="match status" value="1"/>
</dbReference>
<name>A0A9P3Q051_LYOSH</name>
<feature type="compositionally biased region" description="Low complexity" evidence="1">
    <location>
        <begin position="128"/>
        <end position="137"/>
    </location>
</feature>
<organism evidence="2 3">
    <name type="scientific">Lyophyllum shimeji</name>
    <name type="common">Hon-shimeji</name>
    <name type="synonym">Tricholoma shimeji</name>
    <dbReference type="NCBI Taxonomy" id="47721"/>
    <lineage>
        <taxon>Eukaryota</taxon>
        <taxon>Fungi</taxon>
        <taxon>Dikarya</taxon>
        <taxon>Basidiomycota</taxon>
        <taxon>Agaricomycotina</taxon>
        <taxon>Agaricomycetes</taxon>
        <taxon>Agaricomycetidae</taxon>
        <taxon>Agaricales</taxon>
        <taxon>Tricholomatineae</taxon>
        <taxon>Lyophyllaceae</taxon>
        <taxon>Lyophyllum</taxon>
    </lineage>
</organism>
<dbReference type="EMBL" id="BRPK01000020">
    <property type="protein sequence ID" value="GLB45178.1"/>
    <property type="molecule type" value="Genomic_DNA"/>
</dbReference>
<keyword evidence="3" id="KW-1185">Reference proteome</keyword>
<feature type="compositionally biased region" description="Low complexity" evidence="1">
    <location>
        <begin position="30"/>
        <end position="42"/>
    </location>
</feature>
<dbReference type="Proteomes" id="UP001063166">
    <property type="component" value="Unassembled WGS sequence"/>
</dbReference>
<feature type="region of interest" description="Disordered" evidence="1">
    <location>
        <begin position="110"/>
        <end position="170"/>
    </location>
</feature>
<dbReference type="AlphaFoldDB" id="A0A9P3Q051"/>